<dbReference type="SMART" id="SM00448">
    <property type="entry name" value="REC"/>
    <property type="match status" value="1"/>
</dbReference>
<dbReference type="InterPro" id="IPR046947">
    <property type="entry name" value="LytR-like"/>
</dbReference>
<keyword evidence="1" id="KW-0597">Phosphoprotein</keyword>
<dbReference type="PROSITE" id="PS50110">
    <property type="entry name" value="RESPONSE_REGULATORY"/>
    <property type="match status" value="1"/>
</dbReference>
<feature type="modified residue" description="4-aspartylphosphate" evidence="1">
    <location>
        <position position="59"/>
    </location>
</feature>
<dbReference type="AlphaFoldDB" id="K1LC21"/>
<dbReference type="EMBL" id="AMGM01000082">
    <property type="protein sequence ID" value="EKB47908.1"/>
    <property type="molecule type" value="Genomic_DNA"/>
</dbReference>
<dbReference type="PANTHER" id="PTHR37299:SF1">
    <property type="entry name" value="STAGE 0 SPORULATION PROTEIN A HOMOLOG"/>
    <property type="match status" value="1"/>
</dbReference>
<comment type="caution">
    <text evidence="4">The sequence shown here is derived from an EMBL/GenBank/DDBJ whole genome shotgun (WGS) entry which is preliminary data.</text>
</comment>
<dbReference type="InterPro" id="IPR001789">
    <property type="entry name" value="Sig_transdc_resp-reg_receiver"/>
</dbReference>
<reference evidence="4" key="1">
    <citation type="journal article" date="2012" name="J. Bacteriol.">
        <title>Draft Genome Sequence of Cecembia lonarensis Strain LW9T, Isolated from Lonar Lake, a Haloalkaline Lake in India.</title>
        <authorList>
            <person name="Shivaji S."/>
            <person name="Ara S."/>
            <person name="Singh A."/>
            <person name="Pinnaka A.K."/>
        </authorList>
    </citation>
    <scope>NUCLEOTIDE SEQUENCE [LARGE SCALE GENOMIC DNA]</scope>
    <source>
        <strain evidence="4">LW9</strain>
    </source>
</reference>
<dbReference type="PROSITE" id="PS50930">
    <property type="entry name" value="HTH_LYTTR"/>
    <property type="match status" value="1"/>
</dbReference>
<dbReference type="GO" id="GO:0000156">
    <property type="term" value="F:phosphorelay response regulator activity"/>
    <property type="evidence" value="ECO:0007669"/>
    <property type="project" value="InterPro"/>
</dbReference>
<keyword evidence="5" id="KW-1185">Reference proteome</keyword>
<dbReference type="Gene3D" id="2.40.50.1020">
    <property type="entry name" value="LytTr DNA-binding domain"/>
    <property type="match status" value="1"/>
</dbReference>
<dbReference type="Pfam" id="PF04397">
    <property type="entry name" value="LytTR"/>
    <property type="match status" value="1"/>
</dbReference>
<dbReference type="InterPro" id="IPR011006">
    <property type="entry name" value="CheY-like_superfamily"/>
</dbReference>
<dbReference type="Proteomes" id="UP000004478">
    <property type="component" value="Unassembled WGS sequence"/>
</dbReference>
<dbReference type="InterPro" id="IPR007492">
    <property type="entry name" value="LytTR_DNA-bd_dom"/>
</dbReference>
<dbReference type="GO" id="GO:0003677">
    <property type="term" value="F:DNA binding"/>
    <property type="evidence" value="ECO:0007669"/>
    <property type="project" value="InterPro"/>
</dbReference>
<sequence>MNNKKTRVLIVEDEKNLALNVKEILELFNYEVIGIFPTAQEVIEHLENNKTLPDIILMDILLEGDLDGIDLTYILRDKYDIPIVFVTAYSDKGILDRISQVLYEGYLLKPFTSERLTSSIYLAIKEFQSNADKKKNKPTLKIRDKGYIVPVPEEEIMFLKADGLYTKVFTEGRSYMMRDILKDIGLNLSSNKFLRVHKSYLINIDKVHSINSKEICIGKYIIPIRRGLYKDLKNMLSIN</sequence>
<dbReference type="Pfam" id="PF00072">
    <property type="entry name" value="Response_reg"/>
    <property type="match status" value="1"/>
</dbReference>
<dbReference type="SUPFAM" id="SSF52172">
    <property type="entry name" value="CheY-like"/>
    <property type="match status" value="1"/>
</dbReference>
<gene>
    <name evidence="4" type="primary">pdtaR_3</name>
    <name evidence="4" type="ORF">B879_03496</name>
</gene>
<dbReference type="SMART" id="SM00850">
    <property type="entry name" value="LytTR"/>
    <property type="match status" value="1"/>
</dbReference>
<protein>
    <submittedName>
        <fullName evidence="4">Putative transcriptional regulatory protein pdtaR</fullName>
    </submittedName>
</protein>
<dbReference type="OrthoDB" id="1646880at2"/>
<organism evidence="4 5">
    <name type="scientific">Cecembia lonarensis (strain CCUG 58316 / KCTC 22772 / LW9)</name>
    <dbReference type="NCBI Taxonomy" id="1225176"/>
    <lineage>
        <taxon>Bacteria</taxon>
        <taxon>Pseudomonadati</taxon>
        <taxon>Bacteroidota</taxon>
        <taxon>Cytophagia</taxon>
        <taxon>Cytophagales</taxon>
        <taxon>Cyclobacteriaceae</taxon>
        <taxon>Cecembia</taxon>
    </lineage>
</organism>
<feature type="domain" description="Response regulatory" evidence="2">
    <location>
        <begin position="7"/>
        <end position="124"/>
    </location>
</feature>
<dbReference type="PANTHER" id="PTHR37299">
    <property type="entry name" value="TRANSCRIPTIONAL REGULATOR-RELATED"/>
    <property type="match status" value="1"/>
</dbReference>
<feature type="domain" description="HTH LytTR-type" evidence="3">
    <location>
        <begin position="140"/>
        <end position="238"/>
    </location>
</feature>
<evidence type="ECO:0000259" key="3">
    <source>
        <dbReference type="PROSITE" id="PS50930"/>
    </source>
</evidence>
<dbReference type="Gene3D" id="3.40.50.2300">
    <property type="match status" value="1"/>
</dbReference>
<accession>K1LC21</accession>
<evidence type="ECO:0000256" key="1">
    <source>
        <dbReference type="PROSITE-ProRule" id="PRU00169"/>
    </source>
</evidence>
<evidence type="ECO:0000259" key="2">
    <source>
        <dbReference type="PROSITE" id="PS50110"/>
    </source>
</evidence>
<evidence type="ECO:0000313" key="5">
    <source>
        <dbReference type="Proteomes" id="UP000004478"/>
    </source>
</evidence>
<name>K1LC21_CECL9</name>
<dbReference type="RefSeq" id="WP_009186512.1">
    <property type="nucleotide sequence ID" value="NZ_AMGM01000082.1"/>
</dbReference>
<evidence type="ECO:0000313" key="4">
    <source>
        <dbReference type="EMBL" id="EKB47908.1"/>
    </source>
</evidence>
<dbReference type="CDD" id="cd17534">
    <property type="entry name" value="REC_DC-like"/>
    <property type="match status" value="1"/>
</dbReference>
<proteinExistence type="predicted"/>